<feature type="region of interest" description="Disordered" evidence="1">
    <location>
        <begin position="56"/>
        <end position="93"/>
    </location>
</feature>
<evidence type="ECO:0000256" key="1">
    <source>
        <dbReference type="SAM" id="MobiDB-lite"/>
    </source>
</evidence>
<dbReference type="EMBL" id="FPJG01000001">
    <property type="protein sequence ID" value="SFW11611.1"/>
    <property type="molecule type" value="Genomic_DNA"/>
</dbReference>
<accession>A0A1K1LL85</accession>
<protein>
    <submittedName>
        <fullName evidence="2">Uncharacterized protein</fullName>
    </submittedName>
</protein>
<organism evidence="2 3">
    <name type="scientific">Amycolatopsis australiensis</name>
    <dbReference type="NCBI Taxonomy" id="546364"/>
    <lineage>
        <taxon>Bacteria</taxon>
        <taxon>Bacillati</taxon>
        <taxon>Actinomycetota</taxon>
        <taxon>Actinomycetes</taxon>
        <taxon>Pseudonocardiales</taxon>
        <taxon>Pseudonocardiaceae</taxon>
        <taxon>Amycolatopsis</taxon>
    </lineage>
</organism>
<dbReference type="Proteomes" id="UP000182740">
    <property type="component" value="Unassembled WGS sequence"/>
</dbReference>
<proteinExistence type="predicted"/>
<name>A0A1K1LL85_9PSEU</name>
<sequence length="93" mass="9936">MPSKHANPQQLNVRPPAEDLAAAKRILSGRSREIRGFVIACLRALRADPDGFLGQLDQYWPPPGAATTSRRRPADQPVDTSGTSPATSSADDA</sequence>
<evidence type="ECO:0000313" key="3">
    <source>
        <dbReference type="Proteomes" id="UP000182740"/>
    </source>
</evidence>
<evidence type="ECO:0000313" key="2">
    <source>
        <dbReference type="EMBL" id="SFW11611.1"/>
    </source>
</evidence>
<gene>
    <name evidence="2" type="ORF">SAMN04489730_0039</name>
</gene>
<keyword evidence="3" id="KW-1185">Reference proteome</keyword>
<dbReference type="AlphaFoldDB" id="A0A1K1LL85"/>
<reference evidence="3" key="1">
    <citation type="submission" date="2016-11" db="EMBL/GenBank/DDBJ databases">
        <authorList>
            <person name="Varghese N."/>
            <person name="Submissions S."/>
        </authorList>
    </citation>
    <scope>NUCLEOTIDE SEQUENCE [LARGE SCALE GENOMIC DNA]</scope>
    <source>
        <strain evidence="3">DSM 44671</strain>
    </source>
</reference>
<dbReference type="RefSeq" id="WP_072474317.1">
    <property type="nucleotide sequence ID" value="NZ_FPJG01000001.1"/>
</dbReference>
<feature type="compositionally biased region" description="Polar residues" evidence="1">
    <location>
        <begin position="78"/>
        <end position="93"/>
    </location>
</feature>